<dbReference type="InterPro" id="IPR050570">
    <property type="entry name" value="Cell_wall_metabolism_enzyme"/>
</dbReference>
<dbReference type="PANTHER" id="PTHR21666">
    <property type="entry name" value="PEPTIDASE-RELATED"/>
    <property type="match status" value="1"/>
</dbReference>
<dbReference type="OrthoDB" id="9809488at2"/>
<dbReference type="Pfam" id="PF01551">
    <property type="entry name" value="Peptidase_M23"/>
    <property type="match status" value="1"/>
</dbReference>
<accession>A0A4R3K3B6</accession>
<comment type="caution">
    <text evidence="7">The sequence shown here is derived from an EMBL/GenBank/DDBJ whole genome shotgun (WGS) entry which is preliminary data.</text>
</comment>
<keyword evidence="2" id="KW-0175">Coiled coil</keyword>
<protein>
    <submittedName>
        <fullName evidence="7">Septal ring factor EnvC (AmiA/AmiB activator)</fullName>
    </submittedName>
</protein>
<dbReference type="Gene3D" id="2.70.70.10">
    <property type="entry name" value="Glucose Permease (Domain IIA)"/>
    <property type="match status" value="1"/>
</dbReference>
<dbReference type="InterPro" id="IPR057309">
    <property type="entry name" value="PcsB_CC"/>
</dbReference>
<dbReference type="InterPro" id="IPR016047">
    <property type="entry name" value="M23ase_b-sheet_dom"/>
</dbReference>
<dbReference type="SUPFAM" id="SSF51261">
    <property type="entry name" value="Duplicated hybrid motif"/>
    <property type="match status" value="1"/>
</dbReference>
<feature type="domain" description="Peptidoglycan hydrolase PcsB coiled-coil" evidence="6">
    <location>
        <begin position="97"/>
        <end position="162"/>
    </location>
</feature>
<feature type="domain" description="M23ase beta-sheet core" evidence="5">
    <location>
        <begin position="287"/>
        <end position="381"/>
    </location>
</feature>
<feature type="signal peptide" evidence="4">
    <location>
        <begin position="1"/>
        <end position="30"/>
    </location>
</feature>
<evidence type="ECO:0000313" key="7">
    <source>
        <dbReference type="EMBL" id="TCS77205.1"/>
    </source>
</evidence>
<dbReference type="RefSeq" id="WP_132382438.1">
    <property type="nucleotide sequence ID" value="NZ_DAIPCY010000021.1"/>
</dbReference>
<feature type="chain" id="PRO_5020302791" evidence="4">
    <location>
        <begin position="31"/>
        <end position="385"/>
    </location>
</feature>
<name>A0A4R3K3B6_9FIRM</name>
<organism evidence="7 8">
    <name type="scientific">Muricomes intestini</name>
    <dbReference type="NCBI Taxonomy" id="1796634"/>
    <lineage>
        <taxon>Bacteria</taxon>
        <taxon>Bacillati</taxon>
        <taxon>Bacillota</taxon>
        <taxon>Clostridia</taxon>
        <taxon>Lachnospirales</taxon>
        <taxon>Lachnospiraceae</taxon>
        <taxon>Muricomes</taxon>
    </lineage>
</organism>
<evidence type="ECO:0000256" key="4">
    <source>
        <dbReference type="SAM" id="SignalP"/>
    </source>
</evidence>
<dbReference type="GO" id="GO:0004222">
    <property type="term" value="F:metalloendopeptidase activity"/>
    <property type="evidence" value="ECO:0007669"/>
    <property type="project" value="TreeGrafter"/>
</dbReference>
<feature type="coiled-coil region" evidence="2">
    <location>
        <begin position="33"/>
        <end position="95"/>
    </location>
</feature>
<dbReference type="Pfam" id="PF24568">
    <property type="entry name" value="CC_PcsB"/>
    <property type="match status" value="1"/>
</dbReference>
<feature type="region of interest" description="Disordered" evidence="3">
    <location>
        <begin position="244"/>
        <end position="264"/>
    </location>
</feature>
<proteinExistence type="predicted"/>
<dbReference type="AlphaFoldDB" id="A0A4R3K3B6"/>
<keyword evidence="8" id="KW-1185">Reference proteome</keyword>
<feature type="coiled-coil region" evidence="2">
    <location>
        <begin position="149"/>
        <end position="236"/>
    </location>
</feature>
<evidence type="ECO:0000256" key="1">
    <source>
        <dbReference type="ARBA" id="ARBA00022729"/>
    </source>
</evidence>
<dbReference type="Gene3D" id="6.10.250.3150">
    <property type="match status" value="1"/>
</dbReference>
<dbReference type="Proteomes" id="UP000295726">
    <property type="component" value="Unassembled WGS sequence"/>
</dbReference>
<evidence type="ECO:0000313" key="8">
    <source>
        <dbReference type="Proteomes" id="UP000295726"/>
    </source>
</evidence>
<evidence type="ECO:0000256" key="3">
    <source>
        <dbReference type="SAM" id="MobiDB-lite"/>
    </source>
</evidence>
<evidence type="ECO:0000256" key="2">
    <source>
        <dbReference type="SAM" id="Coils"/>
    </source>
</evidence>
<gene>
    <name evidence="7" type="ORF">EDD59_11936</name>
</gene>
<dbReference type="InterPro" id="IPR011055">
    <property type="entry name" value="Dup_hybrid_motif"/>
</dbReference>
<sequence>MKRQKRSIRSIISVVLVLALCAGMGMTANAATVDEAQKKADELASKKKAAEAEQNSLKTQLNDIVADMKDAQDKLDKKQKEIKTAEDELVKAKVDENNRYESMKKRIKYMYENGNSQLIEILVDSDSITDLLNKAEYFTQISTYDREKLTELQHVVQDVQEKEDALQNEYTALSSLQNELIQKQNEVQSLLDSKKIQISDLEKQIGDNAATLQKLVEEAEAERQKQLQQQAAQQAALAAAQQSAGTGSSYSEPSSTPVVSGSGQFTNPCPGATISSTFGYRDFDGSFHKGLDLAAAEGTPTYAAADGYVVIANWSDSAGNWVVINHGNGLTTKYMHHSALCVSAGQTVVKGQQIGYVGDTGNSFGPHLHFQVEVNDVAVDPLGYL</sequence>
<dbReference type="CDD" id="cd12797">
    <property type="entry name" value="M23_peptidase"/>
    <property type="match status" value="1"/>
</dbReference>
<reference evidence="7 8" key="1">
    <citation type="submission" date="2019-03" db="EMBL/GenBank/DDBJ databases">
        <title>Genomic Encyclopedia of Type Strains, Phase IV (KMG-IV): sequencing the most valuable type-strain genomes for metagenomic binning, comparative biology and taxonomic classification.</title>
        <authorList>
            <person name="Goeker M."/>
        </authorList>
    </citation>
    <scope>NUCLEOTIDE SEQUENCE [LARGE SCALE GENOMIC DNA]</scope>
    <source>
        <strain evidence="7 8">DSM 29489</strain>
    </source>
</reference>
<dbReference type="EMBL" id="SLZZ01000019">
    <property type="protein sequence ID" value="TCS77205.1"/>
    <property type="molecule type" value="Genomic_DNA"/>
</dbReference>
<evidence type="ECO:0000259" key="6">
    <source>
        <dbReference type="Pfam" id="PF24568"/>
    </source>
</evidence>
<evidence type="ECO:0000259" key="5">
    <source>
        <dbReference type="Pfam" id="PF01551"/>
    </source>
</evidence>
<dbReference type="PANTHER" id="PTHR21666:SF270">
    <property type="entry name" value="MUREIN HYDROLASE ACTIVATOR ENVC"/>
    <property type="match status" value="1"/>
</dbReference>
<keyword evidence="1 4" id="KW-0732">Signal</keyword>